<feature type="compositionally biased region" description="Polar residues" evidence="1">
    <location>
        <begin position="500"/>
        <end position="523"/>
    </location>
</feature>
<sequence>MIRWLSRQEKVSSFDFYQIWIDSDEYKSLLNVAETQSDPGDPESELSFMSSKKTHQASSPESFSLAKAPQEPRKKLTHILTSHASPSFISNLKLYLNSLLPDTQQETKACAVQSDLPFTTVDVWHQLKLTPVQLLDETEREIIRAVPIARKNLVARFDPVLVIDSETAESTAVEGCHAARLQVIFRLPETVYRYGFPIPAPSNWLTKPLAYASWYTRFPKAPCKATGMYQTLGNAACSSLARILGMSPGRPKMFLIGVPPSLSITYRAKSTSHTAPFCNVQAPNMLLLACIAYAILQALYAQDEGHDSIDSKRLSFVLPEADVEKLLGHLLLRTTFRSPQIGPAFYLSPNDQSPLWFTTRGSEEIVPTIYTLFKHADLLPFLATPKAIIPVLTVSADLITPGVVYASPNLAQSQLVVIQQYEHANPPMLSPPLAVGRMALLTERLKESNQGKAVLVIHAWKDHLWEMGPFGVKVPPSIPLISTEPLAPVDKQEAQEPGSAVQQGQTGSTSEQALVITTTAEPP</sequence>
<reference evidence="3 4" key="1">
    <citation type="journal article" date="2020" name="ISME J.">
        <title>Uncovering the hidden diversity of litter-decomposition mechanisms in mushroom-forming fungi.</title>
        <authorList>
            <person name="Floudas D."/>
            <person name="Bentzer J."/>
            <person name="Ahren D."/>
            <person name="Johansson T."/>
            <person name="Persson P."/>
            <person name="Tunlid A."/>
        </authorList>
    </citation>
    <scope>NUCLEOTIDE SEQUENCE [LARGE SCALE GENOMIC DNA]</scope>
    <source>
        <strain evidence="3 4">CBS 406.79</strain>
    </source>
</reference>
<dbReference type="InterPro" id="IPR048248">
    <property type="entry name" value="PUA_eIF2d-like"/>
</dbReference>
<evidence type="ECO:0000259" key="2">
    <source>
        <dbReference type="Pfam" id="PF26292"/>
    </source>
</evidence>
<dbReference type="Gene3D" id="3.10.400.20">
    <property type="match status" value="1"/>
</dbReference>
<dbReference type="GO" id="GO:0003723">
    <property type="term" value="F:RNA binding"/>
    <property type="evidence" value="ECO:0007669"/>
    <property type="project" value="InterPro"/>
</dbReference>
<dbReference type="GO" id="GO:0001731">
    <property type="term" value="P:formation of translation preinitiation complex"/>
    <property type="evidence" value="ECO:0007669"/>
    <property type="project" value="InterPro"/>
</dbReference>
<feature type="domain" description="Eukaryotic translation initiation factor 2D-like PUA RNA-binding" evidence="2">
    <location>
        <begin position="379"/>
        <end position="463"/>
    </location>
</feature>
<evidence type="ECO:0000313" key="4">
    <source>
        <dbReference type="Proteomes" id="UP000518752"/>
    </source>
</evidence>
<feature type="compositionally biased region" description="Polar residues" evidence="1">
    <location>
        <begin position="47"/>
        <end position="62"/>
    </location>
</feature>
<dbReference type="PANTHER" id="PTHR12217:SF4">
    <property type="entry name" value="EUKARYOTIC TRANSLATION INITIATION FACTOR 2D"/>
    <property type="match status" value="1"/>
</dbReference>
<dbReference type="Proteomes" id="UP000518752">
    <property type="component" value="Unassembled WGS sequence"/>
</dbReference>
<organism evidence="3 4">
    <name type="scientific">Collybiopsis confluens</name>
    <dbReference type="NCBI Taxonomy" id="2823264"/>
    <lineage>
        <taxon>Eukaryota</taxon>
        <taxon>Fungi</taxon>
        <taxon>Dikarya</taxon>
        <taxon>Basidiomycota</taxon>
        <taxon>Agaricomycotina</taxon>
        <taxon>Agaricomycetes</taxon>
        <taxon>Agaricomycetidae</taxon>
        <taxon>Agaricales</taxon>
        <taxon>Marasmiineae</taxon>
        <taxon>Omphalotaceae</taxon>
        <taxon>Collybiopsis</taxon>
    </lineage>
</organism>
<dbReference type="NCBIfam" id="TIGR00451">
    <property type="entry name" value="unchar_dom_2"/>
    <property type="match status" value="1"/>
</dbReference>
<feature type="region of interest" description="Disordered" evidence="1">
    <location>
        <begin position="34"/>
        <end position="68"/>
    </location>
</feature>
<dbReference type="GO" id="GO:0003743">
    <property type="term" value="F:translation initiation factor activity"/>
    <property type="evidence" value="ECO:0007669"/>
    <property type="project" value="InterPro"/>
</dbReference>
<dbReference type="InterPro" id="IPR015947">
    <property type="entry name" value="PUA-like_sf"/>
</dbReference>
<dbReference type="InterPro" id="IPR004521">
    <property type="entry name" value="Uncharacterised_CHP00451"/>
</dbReference>
<name>A0A8H5CSH2_9AGAR</name>
<proteinExistence type="predicted"/>
<dbReference type="EMBL" id="JAACJN010000367">
    <property type="protein sequence ID" value="KAF5345832.1"/>
    <property type="molecule type" value="Genomic_DNA"/>
</dbReference>
<feature type="region of interest" description="Disordered" evidence="1">
    <location>
        <begin position="483"/>
        <end position="523"/>
    </location>
</feature>
<evidence type="ECO:0000256" key="1">
    <source>
        <dbReference type="SAM" id="MobiDB-lite"/>
    </source>
</evidence>
<dbReference type="PANTHER" id="PTHR12217">
    <property type="entry name" value="EUKARYOTIC TRANSLATION INITIATION FACTOR 2D"/>
    <property type="match status" value="1"/>
</dbReference>
<protein>
    <recommendedName>
        <fullName evidence="2">Eukaryotic translation initiation factor 2D-like PUA RNA-binding domain-containing protein</fullName>
    </recommendedName>
</protein>
<comment type="caution">
    <text evidence="3">The sequence shown here is derived from an EMBL/GenBank/DDBJ whole genome shotgun (WGS) entry which is preliminary data.</text>
</comment>
<dbReference type="OrthoDB" id="199771at2759"/>
<dbReference type="InterPro" id="IPR039757">
    <property type="entry name" value="EIF2D"/>
</dbReference>
<gene>
    <name evidence="3" type="ORF">D9757_014888</name>
</gene>
<evidence type="ECO:0000313" key="3">
    <source>
        <dbReference type="EMBL" id="KAF5345832.1"/>
    </source>
</evidence>
<dbReference type="PROSITE" id="PS50890">
    <property type="entry name" value="PUA"/>
    <property type="match status" value="1"/>
</dbReference>
<dbReference type="Pfam" id="PF26292">
    <property type="entry name" value="PUA_elF2D"/>
    <property type="match status" value="1"/>
</dbReference>
<dbReference type="AlphaFoldDB" id="A0A8H5CSH2"/>
<dbReference type="SUPFAM" id="SSF88697">
    <property type="entry name" value="PUA domain-like"/>
    <property type="match status" value="1"/>
</dbReference>
<keyword evidence="4" id="KW-1185">Reference proteome</keyword>
<accession>A0A8H5CSH2</accession>